<dbReference type="RefSeq" id="WP_089366308.1">
    <property type="nucleotide sequence ID" value="NZ_CP023864.1"/>
</dbReference>
<sequence>MNKIGFQIGSTGKEIEFSVEWELPKDKIKAETAIALSIQQFLSNTNKCKPTNIYFKDKDGNIIADRMELDKYMSLNYNEK</sequence>
<reference evidence="1 2" key="1">
    <citation type="submission" date="2017-06" db="EMBL/GenBank/DDBJ databases">
        <authorList>
            <person name="Varghese N."/>
            <person name="Submissions S."/>
        </authorList>
    </citation>
    <scope>NUCLEOTIDE SEQUENCE [LARGE SCALE GENOMIC DNA]</scope>
    <source>
        <strain evidence="1 2">DSM 26989</strain>
    </source>
</reference>
<dbReference type="Proteomes" id="UP000198427">
    <property type="component" value="Unassembled WGS sequence"/>
</dbReference>
<protein>
    <submittedName>
        <fullName evidence="1">Uncharacterized protein</fullName>
    </submittedName>
</protein>
<dbReference type="GeneID" id="94030719"/>
<dbReference type="OrthoDB" id="9869474at2"/>
<proteinExistence type="predicted"/>
<accession>A0A2N9QSE8</accession>
<dbReference type="KEGG" id="pje:CRM71_15555"/>
<organism evidence="1 2">
    <name type="scientific">Prevotella jejuni</name>
    <dbReference type="NCBI Taxonomy" id="1177574"/>
    <lineage>
        <taxon>Bacteria</taxon>
        <taxon>Pseudomonadati</taxon>
        <taxon>Bacteroidota</taxon>
        <taxon>Bacteroidia</taxon>
        <taxon>Bacteroidales</taxon>
        <taxon>Prevotellaceae</taxon>
        <taxon>Prevotella</taxon>
    </lineage>
</organism>
<name>A0A2N9QSE8_9BACT</name>
<dbReference type="EMBL" id="FZNZ01000015">
    <property type="protein sequence ID" value="SNR86613.1"/>
    <property type="molecule type" value="Genomic_DNA"/>
</dbReference>
<keyword evidence="2" id="KW-1185">Reference proteome</keyword>
<evidence type="ECO:0000313" key="1">
    <source>
        <dbReference type="EMBL" id="SNR86613.1"/>
    </source>
</evidence>
<evidence type="ECO:0000313" key="2">
    <source>
        <dbReference type="Proteomes" id="UP000198427"/>
    </source>
</evidence>
<dbReference type="AlphaFoldDB" id="A0A2N9QSE8"/>
<gene>
    <name evidence="1" type="ORF">SAMN06265364_11557</name>
</gene>
<comment type="caution">
    <text evidence="1">The sequence shown here is derived from an EMBL/GenBank/DDBJ whole genome shotgun (WGS) entry which is preliminary data.</text>
</comment>